<dbReference type="Proteomes" id="UP000095200">
    <property type="component" value="Unassembled WGS sequence"/>
</dbReference>
<feature type="chain" id="PRO_5008507599" description="DUF4139 domain-containing protein" evidence="2">
    <location>
        <begin position="24"/>
        <end position="521"/>
    </location>
</feature>
<dbReference type="STRING" id="1592317.DPF_1865"/>
<keyword evidence="2" id="KW-0732">Signal</keyword>
<dbReference type="InterPro" id="IPR025554">
    <property type="entry name" value="DUF4140"/>
</dbReference>
<accession>A0A194AIT6</accession>
<keyword evidence="6" id="KW-1185">Reference proteome</keyword>
<dbReference type="AlphaFoldDB" id="A0A194AIT6"/>
<dbReference type="PANTHER" id="PTHR31005">
    <property type="entry name" value="DUF4139 DOMAIN-CONTAINING PROTEIN"/>
    <property type="match status" value="1"/>
</dbReference>
<feature type="coiled-coil region" evidence="1">
    <location>
        <begin position="91"/>
        <end position="125"/>
    </location>
</feature>
<evidence type="ECO:0000256" key="1">
    <source>
        <dbReference type="SAM" id="Coils"/>
    </source>
</evidence>
<gene>
    <name evidence="5" type="ORF">DPF_1865</name>
</gene>
<reference evidence="6" key="1">
    <citation type="submission" date="2016-06" db="EMBL/GenBank/DDBJ databases">
        <title>Draft genome sequence of Desulfoplanes formicivorans strain Pf12B.</title>
        <authorList>
            <person name="Watanabe M."/>
            <person name="Kojima H."/>
            <person name="Fukui M."/>
        </authorList>
    </citation>
    <scope>NUCLEOTIDE SEQUENCE [LARGE SCALE GENOMIC DNA]</scope>
    <source>
        <strain evidence="6">Pf12B</strain>
    </source>
</reference>
<comment type="caution">
    <text evidence="5">The sequence shown here is derived from an EMBL/GenBank/DDBJ whole genome shotgun (WGS) entry which is preliminary data.</text>
</comment>
<dbReference type="InterPro" id="IPR037291">
    <property type="entry name" value="DUF4139"/>
</dbReference>
<dbReference type="EMBL" id="BDFE01000017">
    <property type="protein sequence ID" value="GAU09145.1"/>
    <property type="molecule type" value="Genomic_DNA"/>
</dbReference>
<keyword evidence="1" id="KW-0175">Coiled coil</keyword>
<sequence>MLKPCRLLLLLMFWSMFCVFAPAGPVLAVISEVTLFPDSATIKEQGTITVTTVGDKRLGEIILPGQADPSSLTLFPPKGVALTDLSPTSVVVTDSRQLAELRKELQALDARKGRLEARNKALGARIDFWRSRQNTTQGSLDAFRKMALTMDQEIEKAMIETHHIANELKKNAQDIERIQKRMAAIQGSQTKNWKILLGFSPGPRTALPCSWSYSVKECGWNPLYRLEALPARNKVLFTWQALVHQGTGRDWNNVQLSLATGKTHMHSTPPRIRPWILKPRQPVGIDSRSYMLEEAAMPRAAMQQVTKAAANQAVEQRKGTYSTWDLGSRTIVAGDHVRLGIKEAVWPASFAYIIRPSVSGFGFLHTRITPRTALDLPRGEAMFLVDGAFLHKQAFSFSGKQLDLFFGPDPLVQAKSVLRDKQTGSTGVFSQKATWTWDWDLLITNNKSQAIKAMVEEPRPISRDKDIVLTVSGTPAPAKEHDAPEIMHWSLDLDPGTNATLSVHVEAKAPKDMIVDPGWRW</sequence>
<organism evidence="5 6">
    <name type="scientific">Desulfoplanes formicivorans</name>
    <dbReference type="NCBI Taxonomy" id="1592317"/>
    <lineage>
        <taxon>Bacteria</taxon>
        <taxon>Pseudomonadati</taxon>
        <taxon>Thermodesulfobacteriota</taxon>
        <taxon>Desulfovibrionia</taxon>
        <taxon>Desulfovibrionales</taxon>
        <taxon>Desulfoplanaceae</taxon>
        <taxon>Desulfoplanes</taxon>
    </lineage>
</organism>
<dbReference type="Pfam" id="PF13600">
    <property type="entry name" value="DUF4140"/>
    <property type="match status" value="1"/>
</dbReference>
<proteinExistence type="predicted"/>
<dbReference type="InterPro" id="IPR011935">
    <property type="entry name" value="CHP02231"/>
</dbReference>
<evidence type="ECO:0000313" key="5">
    <source>
        <dbReference type="EMBL" id="GAU09145.1"/>
    </source>
</evidence>
<evidence type="ECO:0000313" key="6">
    <source>
        <dbReference type="Proteomes" id="UP000095200"/>
    </source>
</evidence>
<evidence type="ECO:0008006" key="7">
    <source>
        <dbReference type="Google" id="ProtNLM"/>
    </source>
</evidence>
<feature type="domain" description="DUF4140" evidence="4">
    <location>
        <begin position="33"/>
        <end position="129"/>
    </location>
</feature>
<evidence type="ECO:0000259" key="4">
    <source>
        <dbReference type="Pfam" id="PF13600"/>
    </source>
</evidence>
<dbReference type="Pfam" id="PF13598">
    <property type="entry name" value="DUF4139"/>
    <property type="match status" value="1"/>
</dbReference>
<dbReference type="RefSeq" id="WP_176724224.1">
    <property type="nucleotide sequence ID" value="NZ_BDFE01000017.1"/>
</dbReference>
<evidence type="ECO:0000259" key="3">
    <source>
        <dbReference type="Pfam" id="PF13598"/>
    </source>
</evidence>
<evidence type="ECO:0000256" key="2">
    <source>
        <dbReference type="SAM" id="SignalP"/>
    </source>
</evidence>
<feature type="domain" description="DUF4139" evidence="3">
    <location>
        <begin position="212"/>
        <end position="511"/>
    </location>
</feature>
<dbReference type="PANTHER" id="PTHR31005:SF8">
    <property type="entry name" value="DUF4139 DOMAIN-CONTAINING PROTEIN"/>
    <property type="match status" value="1"/>
</dbReference>
<name>A0A194AIT6_9BACT</name>
<protein>
    <recommendedName>
        <fullName evidence="7">DUF4139 domain-containing protein</fullName>
    </recommendedName>
</protein>
<dbReference type="NCBIfam" id="TIGR02231">
    <property type="entry name" value="mucoidy inhibitor MuiA family protein"/>
    <property type="match status" value="1"/>
</dbReference>
<feature type="signal peptide" evidence="2">
    <location>
        <begin position="1"/>
        <end position="23"/>
    </location>
</feature>